<accession>A0AAD7DT55</accession>
<name>A0AAD7DT55_MYCRO</name>
<evidence type="ECO:0000313" key="2">
    <source>
        <dbReference type="EMBL" id="KAJ7697727.1"/>
    </source>
</evidence>
<feature type="chain" id="PRO_5041916117" evidence="1">
    <location>
        <begin position="19"/>
        <end position="59"/>
    </location>
</feature>
<dbReference type="AlphaFoldDB" id="A0AAD7DT55"/>
<reference evidence="2" key="1">
    <citation type="submission" date="2023-03" db="EMBL/GenBank/DDBJ databases">
        <title>Massive genome expansion in bonnet fungi (Mycena s.s.) driven by repeated elements and novel gene families across ecological guilds.</title>
        <authorList>
            <consortium name="Lawrence Berkeley National Laboratory"/>
            <person name="Harder C.B."/>
            <person name="Miyauchi S."/>
            <person name="Viragh M."/>
            <person name="Kuo A."/>
            <person name="Thoen E."/>
            <person name="Andreopoulos B."/>
            <person name="Lu D."/>
            <person name="Skrede I."/>
            <person name="Drula E."/>
            <person name="Henrissat B."/>
            <person name="Morin E."/>
            <person name="Kohler A."/>
            <person name="Barry K."/>
            <person name="LaButti K."/>
            <person name="Morin E."/>
            <person name="Salamov A."/>
            <person name="Lipzen A."/>
            <person name="Mereny Z."/>
            <person name="Hegedus B."/>
            <person name="Baldrian P."/>
            <person name="Stursova M."/>
            <person name="Weitz H."/>
            <person name="Taylor A."/>
            <person name="Grigoriev I.V."/>
            <person name="Nagy L.G."/>
            <person name="Martin F."/>
            <person name="Kauserud H."/>
        </authorList>
    </citation>
    <scope>NUCLEOTIDE SEQUENCE</scope>
    <source>
        <strain evidence="2">CBHHK067</strain>
    </source>
</reference>
<keyword evidence="3" id="KW-1185">Reference proteome</keyword>
<organism evidence="2 3">
    <name type="scientific">Mycena rosella</name>
    <name type="common">Pink bonnet</name>
    <name type="synonym">Agaricus rosellus</name>
    <dbReference type="NCBI Taxonomy" id="1033263"/>
    <lineage>
        <taxon>Eukaryota</taxon>
        <taxon>Fungi</taxon>
        <taxon>Dikarya</taxon>
        <taxon>Basidiomycota</taxon>
        <taxon>Agaricomycotina</taxon>
        <taxon>Agaricomycetes</taxon>
        <taxon>Agaricomycetidae</taxon>
        <taxon>Agaricales</taxon>
        <taxon>Marasmiineae</taxon>
        <taxon>Mycenaceae</taxon>
        <taxon>Mycena</taxon>
    </lineage>
</organism>
<gene>
    <name evidence="2" type="ORF">B0H17DRAFT_928257</name>
</gene>
<dbReference type="Proteomes" id="UP001221757">
    <property type="component" value="Unassembled WGS sequence"/>
</dbReference>
<feature type="signal peptide" evidence="1">
    <location>
        <begin position="1"/>
        <end position="18"/>
    </location>
</feature>
<keyword evidence="1" id="KW-0732">Signal</keyword>
<protein>
    <submittedName>
        <fullName evidence="2">Uncharacterized protein</fullName>
    </submittedName>
</protein>
<proteinExistence type="predicted"/>
<dbReference type="EMBL" id="JARKIE010000029">
    <property type="protein sequence ID" value="KAJ7697727.1"/>
    <property type="molecule type" value="Genomic_DNA"/>
</dbReference>
<sequence>WVSCIFLELLFWVPKAQRIGLWSPNNTAVIGRRQTKLSYTKFVHGTDWVKCYAGAECTS</sequence>
<evidence type="ECO:0000256" key="1">
    <source>
        <dbReference type="SAM" id="SignalP"/>
    </source>
</evidence>
<feature type="non-terminal residue" evidence="2">
    <location>
        <position position="1"/>
    </location>
</feature>
<comment type="caution">
    <text evidence="2">The sequence shown here is derived from an EMBL/GenBank/DDBJ whole genome shotgun (WGS) entry which is preliminary data.</text>
</comment>
<evidence type="ECO:0000313" key="3">
    <source>
        <dbReference type="Proteomes" id="UP001221757"/>
    </source>
</evidence>